<accession>A0A8D8PVD2</accession>
<name>A0A8D8PVD2_9HEMI</name>
<feature type="region of interest" description="Disordered" evidence="1">
    <location>
        <begin position="1"/>
        <end position="28"/>
    </location>
</feature>
<organism evidence="2">
    <name type="scientific">Cacopsylla melanoneura</name>
    <dbReference type="NCBI Taxonomy" id="428564"/>
    <lineage>
        <taxon>Eukaryota</taxon>
        <taxon>Metazoa</taxon>
        <taxon>Ecdysozoa</taxon>
        <taxon>Arthropoda</taxon>
        <taxon>Hexapoda</taxon>
        <taxon>Insecta</taxon>
        <taxon>Pterygota</taxon>
        <taxon>Neoptera</taxon>
        <taxon>Paraneoptera</taxon>
        <taxon>Hemiptera</taxon>
        <taxon>Sternorrhyncha</taxon>
        <taxon>Psylloidea</taxon>
        <taxon>Psyllidae</taxon>
        <taxon>Psyllinae</taxon>
        <taxon>Cacopsylla</taxon>
    </lineage>
</organism>
<dbReference type="EMBL" id="HBUF01032713">
    <property type="protein sequence ID" value="CAG6615385.1"/>
    <property type="molecule type" value="Transcribed_RNA"/>
</dbReference>
<evidence type="ECO:0000256" key="1">
    <source>
        <dbReference type="SAM" id="MobiDB-lite"/>
    </source>
</evidence>
<sequence length="99" mass="11001">MKSQRQVLKNGQPHHFGTNAGPKTRHQLPSLSSFDLVSKSRGHVSAIAFGNVRAQLDAEEQQSLPMSIFTLIQCIVVSEGRGVHGTRRKLVNKIFLSFF</sequence>
<dbReference type="EMBL" id="HBUF01032712">
    <property type="protein sequence ID" value="CAG6615384.1"/>
    <property type="molecule type" value="Transcribed_RNA"/>
</dbReference>
<protein>
    <submittedName>
        <fullName evidence="2">Uncharacterized protein</fullName>
    </submittedName>
</protein>
<evidence type="ECO:0000313" key="2">
    <source>
        <dbReference type="EMBL" id="CAG6615384.1"/>
    </source>
</evidence>
<reference evidence="2" key="1">
    <citation type="submission" date="2021-05" db="EMBL/GenBank/DDBJ databases">
        <authorList>
            <person name="Alioto T."/>
            <person name="Alioto T."/>
            <person name="Gomez Garrido J."/>
        </authorList>
    </citation>
    <scope>NUCLEOTIDE SEQUENCE</scope>
</reference>
<proteinExistence type="predicted"/>
<dbReference type="AlphaFoldDB" id="A0A8D8PVD2"/>